<dbReference type="PANTHER" id="PTHR30036:SF1">
    <property type="entry name" value="D-XYLOSE-BINDING PERIPLASMIC PROTEIN"/>
    <property type="match status" value="1"/>
</dbReference>
<keyword evidence="6" id="KW-1185">Reference proteome</keyword>
<dbReference type="Gene3D" id="3.40.50.2300">
    <property type="match status" value="2"/>
</dbReference>
<comment type="caution">
    <text evidence="5">The sequence shown here is derived from an EMBL/GenBank/DDBJ whole genome shotgun (WGS) entry which is preliminary data.</text>
</comment>
<dbReference type="PROSITE" id="PS51257">
    <property type="entry name" value="PROKAR_LIPOPROTEIN"/>
    <property type="match status" value="1"/>
</dbReference>
<dbReference type="PANTHER" id="PTHR30036">
    <property type="entry name" value="D-XYLOSE-BINDING PERIPLASMIC PROTEIN"/>
    <property type="match status" value="1"/>
</dbReference>
<dbReference type="InterPro" id="IPR028082">
    <property type="entry name" value="Peripla_BP_I"/>
</dbReference>
<dbReference type="InterPro" id="IPR025997">
    <property type="entry name" value="SBP_2_dom"/>
</dbReference>
<protein>
    <submittedName>
        <fullName evidence="5">D-xylose-binding periplasmic protein</fullName>
    </submittedName>
</protein>
<evidence type="ECO:0000256" key="1">
    <source>
        <dbReference type="ARBA" id="ARBA00004196"/>
    </source>
</evidence>
<dbReference type="AlphaFoldDB" id="A0A2T0BIH2"/>
<evidence type="ECO:0000259" key="4">
    <source>
        <dbReference type="Pfam" id="PF13407"/>
    </source>
</evidence>
<gene>
    <name evidence="5" type="primary">xylF</name>
    <name evidence="5" type="ORF">CLVI_08970</name>
</gene>
<organism evidence="5 6">
    <name type="scientific">Clostridium vincentii</name>
    <dbReference type="NCBI Taxonomy" id="52704"/>
    <lineage>
        <taxon>Bacteria</taxon>
        <taxon>Bacillati</taxon>
        <taxon>Bacillota</taxon>
        <taxon>Clostridia</taxon>
        <taxon>Eubacteriales</taxon>
        <taxon>Clostridiaceae</taxon>
        <taxon>Clostridium</taxon>
    </lineage>
</organism>
<dbReference type="OrthoDB" id="9769193at2"/>
<comment type="subcellular location">
    <subcellularLocation>
        <location evidence="1">Cell envelope</location>
    </subcellularLocation>
</comment>
<evidence type="ECO:0000313" key="5">
    <source>
        <dbReference type="EMBL" id="PRR83647.1"/>
    </source>
</evidence>
<keyword evidence="2 3" id="KW-0732">Signal</keyword>
<evidence type="ECO:0000313" key="6">
    <source>
        <dbReference type="Proteomes" id="UP000239471"/>
    </source>
</evidence>
<evidence type="ECO:0000256" key="3">
    <source>
        <dbReference type="SAM" id="SignalP"/>
    </source>
</evidence>
<feature type="domain" description="Periplasmic binding protein" evidence="4">
    <location>
        <begin position="68"/>
        <end position="322"/>
    </location>
</feature>
<reference evidence="5 6" key="1">
    <citation type="submission" date="2018-03" db="EMBL/GenBank/DDBJ databases">
        <title>Genome sequence of Clostridium vincentii DSM 10228.</title>
        <authorList>
            <person name="Poehlein A."/>
            <person name="Daniel R."/>
        </authorList>
    </citation>
    <scope>NUCLEOTIDE SEQUENCE [LARGE SCALE GENOMIC DNA]</scope>
    <source>
        <strain evidence="5 6">DSM 10228</strain>
    </source>
</reference>
<dbReference type="GO" id="GO:0030246">
    <property type="term" value="F:carbohydrate binding"/>
    <property type="evidence" value="ECO:0007669"/>
    <property type="project" value="TreeGrafter"/>
</dbReference>
<sequence length="379" mass="41370">MLFKKIPKTLGVILTLSLSISLLGCGPSKTDNKAVTKDLSNYELDSYEENIDSLGLNNKLKAGEKVIIGFSMDSLKEPIWKVSRDAFISRAKELGAEVRVEQANSDDRLQLAQIDQLIAEGVNVLVVAPHDGEVTAEAAEKAHNAGIKLIAYDRLIKNSDVDLYVALDSFKAGELQAQELLKNVKSGNVAYVGGSPSDNNAILFRSGAMKVLESNKDSINIVMDKYSTDWKAEEAYNNVMDLLTTDSNIQGIVCANDGTASGAIAALEKFSLVGKIPVTGLDSELSACQRIVEGKQLMTIYKPTNEMASKAAELAVKMAKGETVEANNKIFNGKIDVQAYYLDPIVVTKENMVDTVVKYNFQSFEDVYKNVPEDQRPKQ</sequence>
<dbReference type="Proteomes" id="UP000239471">
    <property type="component" value="Unassembled WGS sequence"/>
</dbReference>
<feature type="chain" id="PRO_5038556712" evidence="3">
    <location>
        <begin position="25"/>
        <end position="379"/>
    </location>
</feature>
<dbReference type="EMBL" id="PVXQ01000006">
    <property type="protein sequence ID" value="PRR83647.1"/>
    <property type="molecule type" value="Genomic_DNA"/>
</dbReference>
<dbReference type="SUPFAM" id="SSF53822">
    <property type="entry name" value="Periplasmic binding protein-like I"/>
    <property type="match status" value="1"/>
</dbReference>
<evidence type="ECO:0000256" key="2">
    <source>
        <dbReference type="ARBA" id="ARBA00022729"/>
    </source>
</evidence>
<feature type="signal peptide" evidence="3">
    <location>
        <begin position="1"/>
        <end position="24"/>
    </location>
</feature>
<accession>A0A2T0BIH2</accession>
<proteinExistence type="predicted"/>
<dbReference type="GO" id="GO:0030288">
    <property type="term" value="C:outer membrane-bounded periplasmic space"/>
    <property type="evidence" value="ECO:0007669"/>
    <property type="project" value="TreeGrafter"/>
</dbReference>
<name>A0A2T0BIH2_9CLOT</name>
<dbReference type="RefSeq" id="WP_106058922.1">
    <property type="nucleotide sequence ID" value="NZ_PVXQ01000006.1"/>
</dbReference>
<dbReference type="InterPro" id="IPR050555">
    <property type="entry name" value="Bact_Solute-Bind_Prot2"/>
</dbReference>
<dbReference type="Pfam" id="PF13407">
    <property type="entry name" value="Peripla_BP_4"/>
    <property type="match status" value="1"/>
</dbReference>